<feature type="domain" description="Mur ligase central" evidence="9">
    <location>
        <begin position="197"/>
        <end position="342"/>
    </location>
</feature>
<evidence type="ECO:0000259" key="9">
    <source>
        <dbReference type="Pfam" id="PF08245"/>
    </source>
</evidence>
<proteinExistence type="inferred from homology"/>
<keyword evidence="4" id="KW-0547">Nucleotide-binding</keyword>
<dbReference type="Pfam" id="PF08245">
    <property type="entry name" value="Mur_ligase_M"/>
    <property type="match status" value="1"/>
</dbReference>
<evidence type="ECO:0000256" key="6">
    <source>
        <dbReference type="ARBA" id="ARBA00022842"/>
    </source>
</evidence>
<keyword evidence="11" id="KW-1185">Reference proteome</keyword>
<dbReference type="eggNOG" id="KOG2525">
    <property type="taxonomic scope" value="Eukaryota"/>
</dbReference>
<dbReference type="InterPro" id="IPR036615">
    <property type="entry name" value="Mur_ligase_C_dom_sf"/>
</dbReference>
<dbReference type="SUPFAM" id="SSF53623">
    <property type="entry name" value="MurD-like peptide ligases, catalytic domain"/>
    <property type="match status" value="1"/>
</dbReference>
<evidence type="ECO:0000256" key="4">
    <source>
        <dbReference type="ARBA" id="ARBA00022741"/>
    </source>
</evidence>
<sequence length="553" mass="55720">MLRTLQPAAVAAALAAAGGRRAAAGRGGAAPAPYSTSAGALDWLRKFTNYEQSGVPQAAGTNTDAGFDLARMRRLLADLGDPHHAWPAAAHVAGTKGKGSTVAMLGSILAAAGYKAGAYTSPHIQALNERIAVGGRPISDADLEGLLARHGGAVEAAHLREGGALSDFEIVTALAYKHFQEQQAGGGTGLAARGPLMPPDASVIAAVGHDHAAALGGSIESIAAAKAGIMQAGRPVVLARQPDAAAEAVLLQRAQELDCPVIHAPQEVEFAAAKAAAASSSSGSSGSSDSLLQLLRQRRRMVLRGQTAAAFVGSGSPVELDVRLRLLGSHQLDNAAAAVAAAACLRRHGLDRVDLRSVAAGLEAATLPGRFQVCQFAEDAEAAAEAAARAAQGGSSGGDGGGGEAGPWVVLDGAHTPESSAALASTLREAFPTAPVAVVMAMAEDKQHREFCLALRAVEPSVVVFTTVAIAGGAARAAGPGQLAGAWQAAAILGGGRRRGGPRTRELIQASLTAAVERARMELRAQRGERGVVLVCGSLHAVGAALAQLPLAC</sequence>
<reference evidence="10 11" key="1">
    <citation type="journal article" date="2010" name="Plant Cell">
        <title>The Chlorella variabilis NC64A genome reveals adaptation to photosymbiosis, coevolution with viruses, and cryptic sex.</title>
        <authorList>
            <person name="Blanc G."/>
            <person name="Duncan G."/>
            <person name="Agarkova I."/>
            <person name="Borodovsky M."/>
            <person name="Gurnon J."/>
            <person name="Kuo A."/>
            <person name="Lindquist E."/>
            <person name="Lucas S."/>
            <person name="Pangilinan J."/>
            <person name="Polle J."/>
            <person name="Salamov A."/>
            <person name="Terry A."/>
            <person name="Yamada T."/>
            <person name="Dunigan D.D."/>
            <person name="Grigoriev I.V."/>
            <person name="Claverie J.M."/>
            <person name="Van Etten J.L."/>
        </authorList>
    </citation>
    <scope>NUCLEOTIDE SEQUENCE [LARGE SCALE GENOMIC DNA]</scope>
    <source>
        <strain evidence="10 11">NC64A</strain>
    </source>
</reference>
<dbReference type="OMA" id="NLGWRIS"/>
<feature type="compositionally biased region" description="Gly residues" evidence="7">
    <location>
        <begin position="394"/>
        <end position="405"/>
    </location>
</feature>
<name>E1ZFG2_CHLVA</name>
<dbReference type="RefSeq" id="XP_005847765.1">
    <property type="nucleotide sequence ID" value="XM_005847703.1"/>
</dbReference>
<evidence type="ECO:0000313" key="11">
    <source>
        <dbReference type="Proteomes" id="UP000008141"/>
    </source>
</evidence>
<gene>
    <name evidence="10" type="ORF">CHLNCDRAFT_52299</name>
</gene>
<feature type="region of interest" description="Disordered" evidence="7">
    <location>
        <begin position="391"/>
        <end position="411"/>
    </location>
</feature>
<accession>E1ZFG2</accession>
<dbReference type="NCBIfam" id="TIGR01499">
    <property type="entry name" value="folC"/>
    <property type="match status" value="1"/>
</dbReference>
<dbReference type="InParanoid" id="E1ZFG2"/>
<dbReference type="STRING" id="554065.E1ZFG2"/>
<dbReference type="GeneID" id="17354887"/>
<dbReference type="PANTHER" id="PTHR11136:SF0">
    <property type="entry name" value="DIHYDROFOLATE SYNTHETASE-RELATED"/>
    <property type="match status" value="1"/>
</dbReference>
<dbReference type="InterPro" id="IPR013221">
    <property type="entry name" value="Mur_ligase_cen"/>
</dbReference>
<dbReference type="FunCoup" id="E1ZFG2">
    <property type="interactions" value="366"/>
</dbReference>
<dbReference type="InterPro" id="IPR036565">
    <property type="entry name" value="Mur-like_cat_sf"/>
</dbReference>
<dbReference type="GO" id="GO:0046872">
    <property type="term" value="F:metal ion binding"/>
    <property type="evidence" value="ECO:0007669"/>
    <property type="project" value="UniProtKB-KW"/>
</dbReference>
<keyword evidence="3" id="KW-0479">Metal-binding</keyword>
<dbReference type="InterPro" id="IPR001645">
    <property type="entry name" value="Folylpolyglutamate_synth"/>
</dbReference>
<evidence type="ECO:0000256" key="7">
    <source>
        <dbReference type="SAM" id="MobiDB-lite"/>
    </source>
</evidence>
<dbReference type="OrthoDB" id="5212574at2759"/>
<dbReference type="SUPFAM" id="SSF53244">
    <property type="entry name" value="MurD-like peptide ligases, peptide-binding domain"/>
    <property type="match status" value="1"/>
</dbReference>
<evidence type="ECO:0000259" key="8">
    <source>
        <dbReference type="Pfam" id="PF02875"/>
    </source>
</evidence>
<evidence type="ECO:0000256" key="3">
    <source>
        <dbReference type="ARBA" id="ARBA00022723"/>
    </source>
</evidence>
<keyword evidence="5" id="KW-0067">ATP-binding</keyword>
<organism evidence="11">
    <name type="scientific">Chlorella variabilis</name>
    <name type="common">Green alga</name>
    <dbReference type="NCBI Taxonomy" id="554065"/>
    <lineage>
        <taxon>Eukaryota</taxon>
        <taxon>Viridiplantae</taxon>
        <taxon>Chlorophyta</taxon>
        <taxon>core chlorophytes</taxon>
        <taxon>Trebouxiophyceae</taxon>
        <taxon>Chlorellales</taxon>
        <taxon>Chlorellaceae</taxon>
        <taxon>Chlorella clade</taxon>
        <taxon>Chlorella</taxon>
    </lineage>
</organism>
<keyword evidence="6" id="KW-0460">Magnesium</keyword>
<dbReference type="Pfam" id="PF02875">
    <property type="entry name" value="Mur_ligase_C"/>
    <property type="match status" value="1"/>
</dbReference>
<dbReference type="Proteomes" id="UP000008141">
    <property type="component" value="Unassembled WGS sequence"/>
</dbReference>
<keyword evidence="2" id="KW-0436">Ligase</keyword>
<evidence type="ECO:0000313" key="10">
    <source>
        <dbReference type="EMBL" id="EFN55663.1"/>
    </source>
</evidence>
<dbReference type="EMBL" id="GL433844">
    <property type="protein sequence ID" value="EFN55663.1"/>
    <property type="molecule type" value="Genomic_DNA"/>
</dbReference>
<evidence type="ECO:0000256" key="5">
    <source>
        <dbReference type="ARBA" id="ARBA00022840"/>
    </source>
</evidence>
<dbReference type="InterPro" id="IPR004101">
    <property type="entry name" value="Mur_ligase_C"/>
</dbReference>
<dbReference type="KEGG" id="cvr:CHLNCDRAFT_52299"/>
<evidence type="ECO:0000256" key="2">
    <source>
        <dbReference type="ARBA" id="ARBA00022598"/>
    </source>
</evidence>
<protein>
    <submittedName>
        <fullName evidence="10">Uncharacterized protein</fullName>
    </submittedName>
</protein>
<dbReference type="Gene3D" id="3.40.1190.10">
    <property type="entry name" value="Mur-like, catalytic domain"/>
    <property type="match status" value="1"/>
</dbReference>
<dbReference type="GO" id="GO:0008841">
    <property type="term" value="F:dihydrofolate synthase activity"/>
    <property type="evidence" value="ECO:0007669"/>
    <property type="project" value="TreeGrafter"/>
</dbReference>
<comment type="similarity">
    <text evidence="1">Belongs to the folylpolyglutamate synthase family.</text>
</comment>
<dbReference type="GO" id="GO:0005737">
    <property type="term" value="C:cytoplasm"/>
    <property type="evidence" value="ECO:0007669"/>
    <property type="project" value="TreeGrafter"/>
</dbReference>
<evidence type="ECO:0000256" key="1">
    <source>
        <dbReference type="ARBA" id="ARBA00008276"/>
    </source>
</evidence>
<dbReference type="AlphaFoldDB" id="E1ZFG2"/>
<dbReference type="PANTHER" id="PTHR11136">
    <property type="entry name" value="FOLYLPOLYGLUTAMATE SYNTHASE-RELATED"/>
    <property type="match status" value="1"/>
</dbReference>
<dbReference type="GO" id="GO:0004326">
    <property type="term" value="F:tetrahydrofolylpolyglutamate synthase activity"/>
    <property type="evidence" value="ECO:0007669"/>
    <property type="project" value="InterPro"/>
</dbReference>
<feature type="domain" description="Mur ligase C-terminal" evidence="8">
    <location>
        <begin position="406"/>
        <end position="538"/>
    </location>
</feature>
<dbReference type="GO" id="GO:0005524">
    <property type="term" value="F:ATP binding"/>
    <property type="evidence" value="ECO:0007669"/>
    <property type="project" value="UniProtKB-KW"/>
</dbReference>
<dbReference type="Gene3D" id="3.90.190.20">
    <property type="entry name" value="Mur ligase, C-terminal domain"/>
    <property type="match status" value="1"/>
</dbReference>